<comment type="caution">
    <text evidence="4">The sequence shown here is derived from an EMBL/GenBank/DDBJ whole genome shotgun (WGS) entry which is preliminary data.</text>
</comment>
<organism evidence="4 5">
    <name type="scientific">Elysia chlorotica</name>
    <name type="common">Eastern emerald elysia</name>
    <name type="synonym">Sea slug</name>
    <dbReference type="NCBI Taxonomy" id="188477"/>
    <lineage>
        <taxon>Eukaryota</taxon>
        <taxon>Metazoa</taxon>
        <taxon>Spiralia</taxon>
        <taxon>Lophotrochozoa</taxon>
        <taxon>Mollusca</taxon>
        <taxon>Gastropoda</taxon>
        <taxon>Heterobranchia</taxon>
        <taxon>Euthyneura</taxon>
        <taxon>Panpulmonata</taxon>
        <taxon>Sacoglossa</taxon>
        <taxon>Placobranchoidea</taxon>
        <taxon>Plakobranchidae</taxon>
        <taxon>Elysia</taxon>
    </lineage>
</organism>
<evidence type="ECO:0000259" key="3">
    <source>
        <dbReference type="PROSITE" id="PS50118"/>
    </source>
</evidence>
<dbReference type="InterPro" id="IPR036910">
    <property type="entry name" value="HMG_box_dom_sf"/>
</dbReference>
<evidence type="ECO:0000256" key="1">
    <source>
        <dbReference type="ARBA" id="ARBA00023125"/>
    </source>
</evidence>
<dbReference type="OrthoDB" id="5550281at2759"/>
<feature type="DNA-binding region" description="HMG box" evidence="2">
    <location>
        <begin position="70"/>
        <end position="138"/>
    </location>
</feature>
<dbReference type="PANTHER" id="PTHR48112">
    <property type="entry name" value="HIGH MOBILITY GROUP PROTEIN DSP1"/>
    <property type="match status" value="1"/>
</dbReference>
<feature type="domain" description="HMG box" evidence="3">
    <location>
        <begin position="70"/>
        <end position="138"/>
    </location>
</feature>
<dbReference type="GO" id="GO:0003677">
    <property type="term" value="F:DNA binding"/>
    <property type="evidence" value="ECO:0007669"/>
    <property type="project" value="UniProtKB-UniRule"/>
</dbReference>
<accession>A0A3S0ZT68</accession>
<gene>
    <name evidence="4" type="ORF">EGW08_006105</name>
</gene>
<sequence>MAVASLCKSFCSKLQFTSRVSSCIRLRDSSLKTEQLHSQRSTLQVCHIWAGPTYTSSKVLEHTSTQDNKPKHPPNVFIMYLQKVQEQIMKDHPNASRKEVIAIASKKWKDVDPEEKSHLAMQRKDLFEKYKDDMKSYVDNMTPEEMKLEDRRKQQKLAKKLKTARRELGMPKMPASAFCCYMADQYPQHAREDAVTRVFKKLRDQWNNLSESEQEKYKKQSAQRSEAYKEEIVRWEKEMMEMGRFDVIRKSTLLRLAMGNKSKKNQKEVEEL</sequence>
<evidence type="ECO:0000313" key="4">
    <source>
        <dbReference type="EMBL" id="RUS86157.1"/>
    </source>
</evidence>
<dbReference type="STRING" id="188477.A0A3S0ZT68"/>
<dbReference type="SMART" id="SM00398">
    <property type="entry name" value="HMG"/>
    <property type="match status" value="2"/>
</dbReference>
<dbReference type="GO" id="GO:0006357">
    <property type="term" value="P:regulation of transcription by RNA polymerase II"/>
    <property type="evidence" value="ECO:0007669"/>
    <property type="project" value="TreeGrafter"/>
</dbReference>
<keyword evidence="1 2" id="KW-0238">DNA-binding</keyword>
<dbReference type="Gene3D" id="1.10.30.10">
    <property type="entry name" value="High mobility group box domain"/>
    <property type="match status" value="2"/>
</dbReference>
<feature type="DNA-binding region" description="HMG box" evidence="2">
    <location>
        <begin position="171"/>
        <end position="236"/>
    </location>
</feature>
<dbReference type="SUPFAM" id="SSF47095">
    <property type="entry name" value="HMG-box"/>
    <property type="match status" value="2"/>
</dbReference>
<keyword evidence="5" id="KW-1185">Reference proteome</keyword>
<dbReference type="InterPro" id="IPR009071">
    <property type="entry name" value="HMG_box_dom"/>
</dbReference>
<dbReference type="Pfam" id="PF00505">
    <property type="entry name" value="HMG_box"/>
    <property type="match status" value="2"/>
</dbReference>
<dbReference type="PROSITE" id="PS50118">
    <property type="entry name" value="HMG_BOX_2"/>
    <property type="match status" value="2"/>
</dbReference>
<name>A0A3S0ZT68_ELYCH</name>
<dbReference type="AlphaFoldDB" id="A0A3S0ZT68"/>
<dbReference type="Proteomes" id="UP000271974">
    <property type="component" value="Unassembled WGS sequence"/>
</dbReference>
<protein>
    <recommendedName>
        <fullName evidence="3">HMG box domain-containing protein</fullName>
    </recommendedName>
</protein>
<dbReference type="EMBL" id="RQTK01000149">
    <property type="protein sequence ID" value="RUS86157.1"/>
    <property type="molecule type" value="Genomic_DNA"/>
</dbReference>
<evidence type="ECO:0000313" key="5">
    <source>
        <dbReference type="Proteomes" id="UP000271974"/>
    </source>
</evidence>
<dbReference type="PANTHER" id="PTHR48112:SF22">
    <property type="entry name" value="MITOCHONDRIAL TRANSCRIPTION FACTOR A, ISOFORM B"/>
    <property type="match status" value="1"/>
</dbReference>
<feature type="domain" description="HMG box" evidence="3">
    <location>
        <begin position="171"/>
        <end position="236"/>
    </location>
</feature>
<reference evidence="4 5" key="1">
    <citation type="submission" date="2019-01" db="EMBL/GenBank/DDBJ databases">
        <title>A draft genome assembly of the solar-powered sea slug Elysia chlorotica.</title>
        <authorList>
            <person name="Cai H."/>
            <person name="Li Q."/>
            <person name="Fang X."/>
            <person name="Li J."/>
            <person name="Curtis N.E."/>
            <person name="Altenburger A."/>
            <person name="Shibata T."/>
            <person name="Feng M."/>
            <person name="Maeda T."/>
            <person name="Schwartz J.A."/>
            <person name="Shigenobu S."/>
            <person name="Lundholm N."/>
            <person name="Nishiyama T."/>
            <person name="Yang H."/>
            <person name="Hasebe M."/>
            <person name="Li S."/>
            <person name="Pierce S.K."/>
            <person name="Wang J."/>
        </authorList>
    </citation>
    <scope>NUCLEOTIDE SEQUENCE [LARGE SCALE GENOMIC DNA]</scope>
    <source>
        <strain evidence="4">EC2010</strain>
        <tissue evidence="4">Whole organism of an adult</tissue>
    </source>
</reference>
<evidence type="ECO:0000256" key="2">
    <source>
        <dbReference type="PROSITE-ProRule" id="PRU00267"/>
    </source>
</evidence>
<dbReference type="InterPro" id="IPR050342">
    <property type="entry name" value="HMGB"/>
</dbReference>
<keyword evidence="2" id="KW-0539">Nucleus</keyword>
<dbReference type="GO" id="GO:0005634">
    <property type="term" value="C:nucleus"/>
    <property type="evidence" value="ECO:0007669"/>
    <property type="project" value="UniProtKB-UniRule"/>
</dbReference>
<proteinExistence type="predicted"/>